<feature type="compositionally biased region" description="Polar residues" evidence="1">
    <location>
        <begin position="408"/>
        <end position="417"/>
    </location>
</feature>
<evidence type="ECO:0000313" key="3">
    <source>
        <dbReference type="Proteomes" id="UP000612055"/>
    </source>
</evidence>
<feature type="compositionally biased region" description="Low complexity" evidence="1">
    <location>
        <begin position="677"/>
        <end position="687"/>
    </location>
</feature>
<feature type="region of interest" description="Disordered" evidence="1">
    <location>
        <begin position="810"/>
        <end position="842"/>
    </location>
</feature>
<feature type="compositionally biased region" description="Low complexity" evidence="1">
    <location>
        <begin position="695"/>
        <end position="709"/>
    </location>
</feature>
<feature type="compositionally biased region" description="Low complexity" evidence="1">
    <location>
        <begin position="610"/>
        <end position="621"/>
    </location>
</feature>
<feature type="region of interest" description="Disordered" evidence="1">
    <location>
        <begin position="858"/>
        <end position="883"/>
    </location>
</feature>
<feature type="compositionally biased region" description="Pro residues" evidence="1">
    <location>
        <begin position="622"/>
        <end position="631"/>
    </location>
</feature>
<feature type="compositionally biased region" description="Polar residues" evidence="1">
    <location>
        <begin position="539"/>
        <end position="551"/>
    </location>
</feature>
<dbReference type="EMBL" id="JAEHOE010000030">
    <property type="protein sequence ID" value="KAG2494538.1"/>
    <property type="molecule type" value="Genomic_DNA"/>
</dbReference>
<name>A0A835Y248_9CHLO</name>
<feature type="compositionally biased region" description="Low complexity" evidence="1">
    <location>
        <begin position="388"/>
        <end position="401"/>
    </location>
</feature>
<feature type="compositionally biased region" description="Polar residues" evidence="1">
    <location>
        <begin position="812"/>
        <end position="832"/>
    </location>
</feature>
<organism evidence="2 3">
    <name type="scientific">Edaphochlamys debaryana</name>
    <dbReference type="NCBI Taxonomy" id="47281"/>
    <lineage>
        <taxon>Eukaryota</taxon>
        <taxon>Viridiplantae</taxon>
        <taxon>Chlorophyta</taxon>
        <taxon>core chlorophytes</taxon>
        <taxon>Chlorophyceae</taxon>
        <taxon>CS clade</taxon>
        <taxon>Chlamydomonadales</taxon>
        <taxon>Chlamydomonadales incertae sedis</taxon>
        <taxon>Edaphochlamys</taxon>
    </lineage>
</organism>
<feature type="region of interest" description="Disordered" evidence="1">
    <location>
        <begin position="385"/>
        <end position="417"/>
    </location>
</feature>
<proteinExistence type="predicted"/>
<feature type="compositionally biased region" description="Low complexity" evidence="1">
    <location>
        <begin position="859"/>
        <end position="878"/>
    </location>
</feature>
<reference evidence="2" key="1">
    <citation type="journal article" date="2020" name="bioRxiv">
        <title>Comparative genomics of Chlamydomonas.</title>
        <authorList>
            <person name="Craig R.J."/>
            <person name="Hasan A.R."/>
            <person name="Ness R.W."/>
            <person name="Keightley P.D."/>
        </authorList>
    </citation>
    <scope>NUCLEOTIDE SEQUENCE</scope>
    <source>
        <strain evidence="2">CCAP 11/70</strain>
    </source>
</reference>
<dbReference type="AlphaFoldDB" id="A0A835Y248"/>
<feature type="region of interest" description="Disordered" evidence="1">
    <location>
        <begin position="539"/>
        <end position="709"/>
    </location>
</feature>
<feature type="region of interest" description="Disordered" evidence="1">
    <location>
        <begin position="223"/>
        <end position="247"/>
    </location>
</feature>
<accession>A0A835Y248</accession>
<keyword evidence="3" id="KW-1185">Reference proteome</keyword>
<sequence>MCATFRTESDVAMVAVDGGATLGFVTMGGDELDAAHPALVLALHSNLPPFSGRTNNLRIRFTKAFPSDCAMTTTSTLLRETQLVADPSAPGVRYLARVPVPREVFACAHSQADHFFAVHFVAIEADLEGKKGAVTIESVGDWVGFASPGASCPFVTVTGACTPSACAAGPAVHSTARVTLATGASDAGTITSDDAAATASARAHVARAAARAADASVGAHAGEGQAAAVSPDSRAESVAAAPGEAPEQGPASVLVSVAAWSHAAKLAAVLVVAAASGIVMRSSMAALTRRRRAAAAAKSQLPSRSPAPSRLTSPMPSVSGALRGALKGPAASLTTPGVASNMSSPGSVDMACHLSLTGEARKPALSIDGRRVDGLAVLRTRVSYAGHSTPNSSSSTPTAAAFGKGPSRSISPSPSNLNLAALNDDDCGVSFNPLPPLNVGPFAGLSLPGGDRHDVYGSLCQAGSPVFSTHSGGSPFASAVHNARLSTSGAMPPSSFGHHQPMPRLSLPGYDAAPIGGHSRHMSEGMWFAGPPTAATVTGVSGSGLRSSSDGVGTAGASTKDGGMGLQRWSSEGCVPSLEAGQALPPSVPPALDATRLAPPVRPPSLFGRGPDSAGSSASSRPPLPPPPPVFGVPAHVMSRMGSHSAATSECSSGPNSTDSVPRLRFGPELTPGGVPASANSAAASAAAERRTSHLAASASAAPRPSSLRNMAVPTVPECQVQSIKMRSRLPPLSATTTYSSAGLEASTNSPSFRIQLQPDPWAVAVEQEAEIAATPVLRGARRWSTAGNAPAPVSASGAHPCVDLAPPQIRAAQQQHAHSPNSARYAPQSQPGAHRASMPGNAYFNLGGGAVTLDGAWRQHQSQQQQPQQQRTSEPQQGSSLRHLRWSLSGSAATEAMAQAAAADALMC</sequence>
<feature type="region of interest" description="Disordered" evidence="1">
    <location>
        <begin position="295"/>
        <end position="314"/>
    </location>
</feature>
<evidence type="ECO:0000313" key="2">
    <source>
        <dbReference type="EMBL" id="KAG2494538.1"/>
    </source>
</evidence>
<dbReference type="Proteomes" id="UP000612055">
    <property type="component" value="Unassembled WGS sequence"/>
</dbReference>
<gene>
    <name evidence="2" type="ORF">HYH03_007305</name>
</gene>
<feature type="compositionally biased region" description="Polar residues" evidence="1">
    <location>
        <begin position="645"/>
        <end position="660"/>
    </location>
</feature>
<comment type="caution">
    <text evidence="2">The sequence shown here is derived from an EMBL/GenBank/DDBJ whole genome shotgun (WGS) entry which is preliminary data.</text>
</comment>
<dbReference type="OrthoDB" id="10652886at2759"/>
<protein>
    <submittedName>
        <fullName evidence="2">Uncharacterized protein</fullName>
    </submittedName>
</protein>
<evidence type="ECO:0000256" key="1">
    <source>
        <dbReference type="SAM" id="MobiDB-lite"/>
    </source>
</evidence>